<proteinExistence type="predicted"/>
<evidence type="ECO:0000313" key="2">
    <source>
        <dbReference type="Proteomes" id="UP000054359"/>
    </source>
</evidence>
<sequence>TGVKISVIARMAPLDMRIRRLLMTIKDSIVIYSVSACSIPAS</sequence>
<protein>
    <submittedName>
        <fullName evidence="1">Uncharacterized protein</fullName>
    </submittedName>
</protein>
<organism evidence="1 2">
    <name type="scientific">Stegodyphus mimosarum</name>
    <name type="common">African social velvet spider</name>
    <dbReference type="NCBI Taxonomy" id="407821"/>
    <lineage>
        <taxon>Eukaryota</taxon>
        <taxon>Metazoa</taxon>
        <taxon>Ecdysozoa</taxon>
        <taxon>Arthropoda</taxon>
        <taxon>Chelicerata</taxon>
        <taxon>Arachnida</taxon>
        <taxon>Araneae</taxon>
        <taxon>Araneomorphae</taxon>
        <taxon>Entelegynae</taxon>
        <taxon>Eresoidea</taxon>
        <taxon>Eresidae</taxon>
        <taxon>Stegodyphus</taxon>
    </lineage>
</organism>
<keyword evidence="2" id="KW-1185">Reference proteome</keyword>
<gene>
    <name evidence="1" type="ORF">X975_09749</name>
</gene>
<feature type="non-terminal residue" evidence="1">
    <location>
        <position position="42"/>
    </location>
</feature>
<dbReference type="AlphaFoldDB" id="A0A087SXX0"/>
<evidence type="ECO:0000313" key="1">
    <source>
        <dbReference type="EMBL" id="KFM57709.1"/>
    </source>
</evidence>
<feature type="non-terminal residue" evidence="1">
    <location>
        <position position="1"/>
    </location>
</feature>
<dbReference type="EMBL" id="KK112454">
    <property type="protein sequence ID" value="KFM57709.1"/>
    <property type="molecule type" value="Genomic_DNA"/>
</dbReference>
<name>A0A087SXX0_STEMI</name>
<dbReference type="Proteomes" id="UP000054359">
    <property type="component" value="Unassembled WGS sequence"/>
</dbReference>
<reference evidence="1 2" key="1">
    <citation type="submission" date="2013-11" db="EMBL/GenBank/DDBJ databases">
        <title>Genome sequencing of Stegodyphus mimosarum.</title>
        <authorList>
            <person name="Bechsgaard J."/>
        </authorList>
    </citation>
    <scope>NUCLEOTIDE SEQUENCE [LARGE SCALE GENOMIC DNA]</scope>
</reference>
<accession>A0A087SXX0</accession>